<dbReference type="Gene3D" id="1.10.287.130">
    <property type="match status" value="1"/>
</dbReference>
<proteinExistence type="predicted"/>
<dbReference type="FunFam" id="3.30.565.10:FF:000006">
    <property type="entry name" value="Sensor histidine kinase WalK"/>
    <property type="match status" value="1"/>
</dbReference>
<dbReference type="Pfam" id="PF02518">
    <property type="entry name" value="HATPase_c"/>
    <property type="match status" value="1"/>
</dbReference>
<dbReference type="PATRIC" id="fig|1244869.3.peg.3794"/>
<reference evidence="8 9" key="1">
    <citation type="journal article" date="2014" name="Genome Announc.">
        <title>Draft Genome Sequence of Magnetospirillum sp. Strain SO-1, a Freshwater Magnetotactic Bacterium Isolated from the Ol'khovka River, Russia.</title>
        <authorList>
            <person name="Grouzdev D.S."/>
            <person name="Dziuba M.V."/>
            <person name="Sukhacheva M.S."/>
            <person name="Mardanov A.V."/>
            <person name="Beletskiy A.V."/>
            <person name="Kuznetsov B.B."/>
            <person name="Skryabin K.G."/>
        </authorList>
    </citation>
    <scope>NUCLEOTIDE SEQUENCE [LARGE SCALE GENOMIC DNA]</scope>
    <source>
        <strain evidence="8 9">SO-1</strain>
    </source>
</reference>
<keyword evidence="6" id="KW-1133">Transmembrane helix</keyword>
<evidence type="ECO:0000256" key="1">
    <source>
        <dbReference type="ARBA" id="ARBA00000085"/>
    </source>
</evidence>
<comment type="catalytic activity">
    <reaction evidence="1">
        <text>ATP + protein L-histidine = ADP + protein N-phospho-L-histidine.</text>
        <dbReference type="EC" id="2.7.13.3"/>
    </reaction>
</comment>
<dbReference type="PROSITE" id="PS50109">
    <property type="entry name" value="HIS_KIN"/>
    <property type="match status" value="1"/>
</dbReference>
<evidence type="ECO:0000313" key="8">
    <source>
        <dbReference type="EMBL" id="EME68331.1"/>
    </source>
</evidence>
<evidence type="ECO:0000259" key="7">
    <source>
        <dbReference type="PROSITE" id="PS50109"/>
    </source>
</evidence>
<dbReference type="Gene3D" id="3.30.565.10">
    <property type="entry name" value="Histidine kinase-like ATPase, C-terminal domain"/>
    <property type="match status" value="1"/>
</dbReference>
<dbReference type="SMART" id="SM00388">
    <property type="entry name" value="HisKA"/>
    <property type="match status" value="1"/>
</dbReference>
<dbReference type="eggNOG" id="COG4251">
    <property type="taxonomic scope" value="Bacteria"/>
</dbReference>
<keyword evidence="6" id="KW-0472">Membrane</keyword>
<dbReference type="PRINTS" id="PR00344">
    <property type="entry name" value="BCTRLSENSOR"/>
</dbReference>
<dbReference type="InterPro" id="IPR036097">
    <property type="entry name" value="HisK_dim/P_sf"/>
</dbReference>
<name>M2Y5H4_9PROT</name>
<sequence length="446" mass="49812">MASAFAWFLFINNRAINGVLAVALSNSFFAFGFGAIALRAVLPGWLSFVAGNVAIFCGYALVLFGLLQFTGRRAGWRLLLGGMAIYGSEYAYYFFIDDNFKMRLLCYLLVYSVTSLWAFTVTISEFRKTRMTSYLAASAFLLFLSISFLVSAALSNPSDRVKDIYSLTAINASVVFEQIIFVIGWIISFILMVNERLIDEKNQVQNALNDKNMILEQSNADLEQFAYVASHDLQTPLSNMVRYAQLLEHRYSGKIDSDADDFLRFIAEGGKHMTNLIHDLLAFSRTSQQLELLRPIPAGDAIARALKNLELDLHASGAEVTVGDLPTVIADQTHLVSLFQNLLSNAIKYSAPDRRPVLSVSAERMPSNDWRFAVSDNGIGIESQYHGKIFEIFQRLDPMSYKDGTGIGLTLCRRIVHRFGGEIWLESELGEGTTFFFTLKDGADQS</sequence>
<keyword evidence="9" id="KW-1185">Reference proteome</keyword>
<dbReference type="InterPro" id="IPR005467">
    <property type="entry name" value="His_kinase_dom"/>
</dbReference>
<dbReference type="PANTHER" id="PTHR43304:SF1">
    <property type="entry name" value="PAC DOMAIN-CONTAINING PROTEIN"/>
    <property type="match status" value="1"/>
</dbReference>
<evidence type="ECO:0000313" key="9">
    <source>
        <dbReference type="Proteomes" id="UP000011744"/>
    </source>
</evidence>
<evidence type="ECO:0000256" key="3">
    <source>
        <dbReference type="ARBA" id="ARBA00022553"/>
    </source>
</evidence>
<feature type="transmembrane region" description="Helical" evidence="6">
    <location>
        <begin position="134"/>
        <end position="154"/>
    </location>
</feature>
<keyword evidence="6" id="KW-0812">Transmembrane</keyword>
<keyword evidence="3" id="KW-0597">Phosphoprotein</keyword>
<keyword evidence="5" id="KW-0418">Kinase</keyword>
<dbReference type="AlphaFoldDB" id="M2Y5H4"/>
<feature type="transmembrane region" description="Helical" evidence="6">
    <location>
        <begin position="174"/>
        <end position="193"/>
    </location>
</feature>
<dbReference type="Proteomes" id="UP000011744">
    <property type="component" value="Unassembled WGS sequence"/>
</dbReference>
<organism evidence="8 9">
    <name type="scientific">Paramagnetospirillum caucaseum</name>
    <dbReference type="NCBI Taxonomy" id="1244869"/>
    <lineage>
        <taxon>Bacteria</taxon>
        <taxon>Pseudomonadati</taxon>
        <taxon>Pseudomonadota</taxon>
        <taxon>Alphaproteobacteria</taxon>
        <taxon>Rhodospirillales</taxon>
        <taxon>Magnetospirillaceae</taxon>
        <taxon>Paramagnetospirillum</taxon>
    </lineage>
</organism>
<dbReference type="InterPro" id="IPR052162">
    <property type="entry name" value="Sensor_kinase/Photoreceptor"/>
</dbReference>
<dbReference type="GO" id="GO:0000155">
    <property type="term" value="F:phosphorelay sensor kinase activity"/>
    <property type="evidence" value="ECO:0007669"/>
    <property type="project" value="InterPro"/>
</dbReference>
<dbReference type="InterPro" id="IPR003594">
    <property type="entry name" value="HATPase_dom"/>
</dbReference>
<dbReference type="EC" id="2.7.13.3" evidence="2"/>
<feature type="transmembrane region" description="Helical" evidence="6">
    <location>
        <begin position="78"/>
        <end position="96"/>
    </location>
</feature>
<feature type="domain" description="Histidine kinase" evidence="7">
    <location>
        <begin position="228"/>
        <end position="443"/>
    </location>
</feature>
<dbReference type="SMART" id="SM00387">
    <property type="entry name" value="HATPase_c"/>
    <property type="match status" value="1"/>
</dbReference>
<dbReference type="CDD" id="cd00082">
    <property type="entry name" value="HisKA"/>
    <property type="match status" value="1"/>
</dbReference>
<evidence type="ECO:0000256" key="5">
    <source>
        <dbReference type="ARBA" id="ARBA00022777"/>
    </source>
</evidence>
<dbReference type="InterPro" id="IPR004358">
    <property type="entry name" value="Sig_transdc_His_kin-like_C"/>
</dbReference>
<dbReference type="SUPFAM" id="SSF55874">
    <property type="entry name" value="ATPase domain of HSP90 chaperone/DNA topoisomerase II/histidine kinase"/>
    <property type="match status" value="1"/>
</dbReference>
<dbReference type="EMBL" id="AONQ01000070">
    <property type="protein sequence ID" value="EME68331.1"/>
    <property type="molecule type" value="Genomic_DNA"/>
</dbReference>
<gene>
    <name evidence="8" type="ORF">H261_19014</name>
</gene>
<comment type="caution">
    <text evidence="8">The sequence shown here is derived from an EMBL/GenBank/DDBJ whole genome shotgun (WGS) entry which is preliminary data.</text>
</comment>
<dbReference type="InterPro" id="IPR003661">
    <property type="entry name" value="HisK_dim/P_dom"/>
</dbReference>
<accession>M2Y5H4</accession>
<keyword evidence="4" id="KW-0808">Transferase</keyword>
<dbReference type="PANTHER" id="PTHR43304">
    <property type="entry name" value="PHYTOCHROME-LIKE PROTEIN CPH1"/>
    <property type="match status" value="1"/>
</dbReference>
<evidence type="ECO:0000256" key="6">
    <source>
        <dbReference type="SAM" id="Phobius"/>
    </source>
</evidence>
<dbReference type="Pfam" id="PF00512">
    <property type="entry name" value="HisKA"/>
    <property type="match status" value="1"/>
</dbReference>
<protein>
    <recommendedName>
        <fullName evidence="2">histidine kinase</fullName>
        <ecNumber evidence="2">2.7.13.3</ecNumber>
    </recommendedName>
</protein>
<evidence type="ECO:0000256" key="2">
    <source>
        <dbReference type="ARBA" id="ARBA00012438"/>
    </source>
</evidence>
<dbReference type="SUPFAM" id="SSF47384">
    <property type="entry name" value="Homodimeric domain of signal transducing histidine kinase"/>
    <property type="match status" value="1"/>
</dbReference>
<dbReference type="STRING" id="1244869.H261_19014"/>
<dbReference type="InterPro" id="IPR036890">
    <property type="entry name" value="HATPase_C_sf"/>
</dbReference>
<feature type="transmembrane region" description="Helical" evidence="6">
    <location>
        <begin position="102"/>
        <end position="122"/>
    </location>
</feature>
<feature type="transmembrane region" description="Helical" evidence="6">
    <location>
        <begin position="45"/>
        <end position="66"/>
    </location>
</feature>
<evidence type="ECO:0000256" key="4">
    <source>
        <dbReference type="ARBA" id="ARBA00022679"/>
    </source>
</evidence>